<feature type="region of interest" description="Disordered" evidence="1">
    <location>
        <begin position="260"/>
        <end position="295"/>
    </location>
</feature>
<accession>A0AAD6NEU5</accession>
<keyword evidence="3" id="KW-1185">Reference proteome</keyword>
<gene>
    <name evidence="2" type="ORF">N7460_001048</name>
</gene>
<dbReference type="AlphaFoldDB" id="A0AAD6NEU5"/>
<organism evidence="2 3">
    <name type="scientific">Penicillium canescens</name>
    <dbReference type="NCBI Taxonomy" id="5083"/>
    <lineage>
        <taxon>Eukaryota</taxon>
        <taxon>Fungi</taxon>
        <taxon>Dikarya</taxon>
        <taxon>Ascomycota</taxon>
        <taxon>Pezizomycotina</taxon>
        <taxon>Eurotiomycetes</taxon>
        <taxon>Eurotiomycetidae</taxon>
        <taxon>Eurotiales</taxon>
        <taxon>Aspergillaceae</taxon>
        <taxon>Penicillium</taxon>
    </lineage>
</organism>
<feature type="compositionally biased region" description="Basic and acidic residues" evidence="1">
    <location>
        <begin position="266"/>
        <end position="278"/>
    </location>
</feature>
<comment type="caution">
    <text evidence="2">The sequence shown here is derived from an EMBL/GenBank/DDBJ whole genome shotgun (WGS) entry which is preliminary data.</text>
</comment>
<feature type="compositionally biased region" description="Basic and acidic residues" evidence="1">
    <location>
        <begin position="394"/>
        <end position="414"/>
    </location>
</feature>
<dbReference type="Proteomes" id="UP001219568">
    <property type="component" value="Unassembled WGS sequence"/>
</dbReference>
<sequence length="515" mass="58115">MAMAQGAAVDCEMSMRTVHLEKEYEKSLSDSARLLEGERDRVRRMEHLFLEFENEALRSQLDEANEHLLRFTNADSEACVQLQEACREIDRLERHAQSSSSEIDRLREELASRKHTSTSYNAIFAEKVRLSKDLAGLQTEMERLKAQSSSHQAMVAEKNEMERQLNSLEIQLDNEKHAHERTQAKGSQQTAEITKLSARVDELRNELAGESRTKQQQELDKRRQRSEFDSQRAVLEGKIDSLKQQLRSTKDKLQEAQNELLQRHNGKVDRGDDSEPRSRTIPLQRPGPSGHVGVTIATPGAVRVQEKMKRDSALPGDKSAFSITPFLNRTGAPADSPLSSVADEDDMREDADTTHELLRTGNPIGQPRRIGSALRRQLSPTQDRNPISKPAKSRARDVSATKNDFKKPANRLDRQMLPIDTDDEQLSEHEQVKPKKRKLGGPRDRSLMEEEDDDDDGEPRQNKKVGRKLALGAGRTSKLGGMQQPSTSNGERLQRGLGFGAPMGFSPLKRDRKQL</sequence>
<protein>
    <submittedName>
        <fullName evidence="2">Uncharacterized protein</fullName>
    </submittedName>
</protein>
<evidence type="ECO:0000313" key="3">
    <source>
        <dbReference type="Proteomes" id="UP001219568"/>
    </source>
</evidence>
<dbReference type="EMBL" id="JAQJZL010000001">
    <property type="protein sequence ID" value="KAJ6057774.1"/>
    <property type="molecule type" value="Genomic_DNA"/>
</dbReference>
<evidence type="ECO:0000313" key="2">
    <source>
        <dbReference type="EMBL" id="KAJ6057774.1"/>
    </source>
</evidence>
<feature type="region of interest" description="Disordered" evidence="1">
    <location>
        <begin position="310"/>
        <end position="515"/>
    </location>
</feature>
<name>A0AAD6NEU5_PENCN</name>
<reference evidence="2" key="1">
    <citation type="journal article" date="2023" name="IMA Fungus">
        <title>Comparative genomic study of the Penicillium genus elucidates a diverse pangenome and 15 lateral gene transfer events.</title>
        <authorList>
            <person name="Petersen C."/>
            <person name="Sorensen T."/>
            <person name="Nielsen M.R."/>
            <person name="Sondergaard T.E."/>
            <person name="Sorensen J.L."/>
            <person name="Fitzpatrick D.A."/>
            <person name="Frisvad J.C."/>
            <person name="Nielsen K.L."/>
        </authorList>
    </citation>
    <scope>NUCLEOTIDE SEQUENCE</scope>
    <source>
        <strain evidence="2">IBT 15450</strain>
    </source>
</reference>
<evidence type="ECO:0000256" key="1">
    <source>
        <dbReference type="SAM" id="MobiDB-lite"/>
    </source>
</evidence>
<feature type="region of interest" description="Disordered" evidence="1">
    <location>
        <begin position="205"/>
        <end position="232"/>
    </location>
</feature>
<reference evidence="2" key="2">
    <citation type="submission" date="2023-01" db="EMBL/GenBank/DDBJ databases">
        <authorList>
            <person name="Petersen C."/>
        </authorList>
    </citation>
    <scope>NUCLEOTIDE SEQUENCE</scope>
    <source>
        <strain evidence="2">IBT 15450</strain>
    </source>
</reference>
<proteinExistence type="predicted"/>